<reference evidence="3 4" key="1">
    <citation type="submission" date="2019-07" db="EMBL/GenBank/DDBJ databases">
        <title>Genome assembly of a nasal isolate of Dolosigranulum pigrum from a chronic sinusitis patient.</title>
        <authorList>
            <person name="Baig S."/>
            <person name="Overballe-Petersen S."/>
            <person name="Kaspar U."/>
            <person name="Rendboe A."/>
            <person name="de Man T."/>
            <person name="Liu C."/>
            <person name="Price L.B."/>
            <person name="Stegger M."/>
            <person name="Becker K."/>
            <person name="Skytt Andersen P."/>
        </authorList>
    </citation>
    <scope>NUCLEOTIDE SEQUENCE [LARGE SCALE GENOMIC DNA]</scope>
    <source>
        <strain evidence="3 4">83VPs-KB5</strain>
    </source>
</reference>
<keyword evidence="2" id="KW-0472">Membrane</keyword>
<sequence>MAITDKLKLWKSTSNSNDEPDRKKEPTKLPSMKKHYRNWLIIFGISLTVLIFSPVVTGENHTFEGTPVGTKQYLAQNIPAELVKAEWNPENGLFRMDLNIQTDPSNPRLANIEISEIFTAFIDNPSQQIEDELIKVSSSYYIYLAHVIPKGFDVLGVGIDPNFIEPDIEDNATIMENKKLQFYFHEDEIIQNASLEIESYARYRVDYIDQWIRELEDSIAESKENIRLGRIRIENLETTIADLDLSTQFKTEEEIEEQERDLKSLEIDIDREKLRIENEKEKIDTYENRVQLYESEKEDILSGEQGANNHE</sequence>
<evidence type="ECO:0000256" key="2">
    <source>
        <dbReference type="SAM" id="Phobius"/>
    </source>
</evidence>
<accession>A0A516GHV0</accession>
<dbReference type="AlphaFoldDB" id="A0A516GHV0"/>
<dbReference type="EMBL" id="CP041626">
    <property type="protein sequence ID" value="QDO91066.1"/>
    <property type="molecule type" value="Genomic_DNA"/>
</dbReference>
<gene>
    <name evidence="3" type="ORF">FNV33_03005</name>
</gene>
<proteinExistence type="predicted"/>
<feature type="transmembrane region" description="Helical" evidence="2">
    <location>
        <begin position="38"/>
        <end position="56"/>
    </location>
</feature>
<dbReference type="RefSeq" id="WP_143333229.1">
    <property type="nucleotide sequence ID" value="NZ_CP041626.1"/>
</dbReference>
<dbReference type="KEGG" id="dpm:FNV33_03005"/>
<dbReference type="Proteomes" id="UP000315953">
    <property type="component" value="Chromosome"/>
</dbReference>
<evidence type="ECO:0000313" key="4">
    <source>
        <dbReference type="Proteomes" id="UP000315953"/>
    </source>
</evidence>
<keyword evidence="2" id="KW-1133">Transmembrane helix</keyword>
<evidence type="ECO:0000256" key="1">
    <source>
        <dbReference type="SAM" id="Coils"/>
    </source>
</evidence>
<organism evidence="3 4">
    <name type="scientific">Dolosigranulum pigrum</name>
    <dbReference type="NCBI Taxonomy" id="29394"/>
    <lineage>
        <taxon>Bacteria</taxon>
        <taxon>Bacillati</taxon>
        <taxon>Bacillota</taxon>
        <taxon>Bacilli</taxon>
        <taxon>Lactobacillales</taxon>
        <taxon>Carnobacteriaceae</taxon>
        <taxon>Dolosigranulum</taxon>
    </lineage>
</organism>
<feature type="coiled-coil region" evidence="1">
    <location>
        <begin position="248"/>
        <end position="296"/>
    </location>
</feature>
<keyword evidence="1" id="KW-0175">Coiled coil</keyword>
<protein>
    <submittedName>
        <fullName evidence="3">Uncharacterized protein</fullName>
    </submittedName>
</protein>
<name>A0A516GHV0_9LACT</name>
<evidence type="ECO:0000313" key="3">
    <source>
        <dbReference type="EMBL" id="QDO91066.1"/>
    </source>
</evidence>
<keyword evidence="2" id="KW-0812">Transmembrane</keyword>